<comment type="caution">
    <text evidence="2">The sequence shown here is derived from an EMBL/GenBank/DDBJ whole genome shotgun (WGS) entry which is preliminary data.</text>
</comment>
<evidence type="ECO:0000313" key="2">
    <source>
        <dbReference type="EMBL" id="MYM21475.1"/>
    </source>
</evidence>
<protein>
    <recommendedName>
        <fullName evidence="1">Transcriptional regulator SbtR-like C-terminal domain-containing protein</fullName>
    </recommendedName>
</protein>
<accession>A0A6L8K3J3</accession>
<keyword evidence="3" id="KW-1185">Reference proteome</keyword>
<reference evidence="2 3" key="1">
    <citation type="submission" date="2019-12" db="EMBL/GenBank/DDBJ databases">
        <title>Novel species isolated from a subtropical stream in China.</title>
        <authorList>
            <person name="Lu H."/>
        </authorList>
    </citation>
    <scope>NUCLEOTIDE SEQUENCE [LARGE SCALE GENOMIC DNA]</scope>
    <source>
        <strain evidence="2 3">FT135W</strain>
    </source>
</reference>
<gene>
    <name evidence="2" type="ORF">GTP46_02290</name>
</gene>
<dbReference type="Gene3D" id="1.10.357.10">
    <property type="entry name" value="Tetracycline Repressor, domain 2"/>
    <property type="match status" value="1"/>
</dbReference>
<dbReference type="InterPro" id="IPR049445">
    <property type="entry name" value="TetR_SbtR-like_C"/>
</dbReference>
<name>A0A6L8K3J3_9BURK</name>
<sequence length="135" mass="14773">MVLQSVTPGCGAVGDIGLTLLRQAQTSGAVRTDVSFNDLIYVITAVSLAVEQEGASPQRVRSLRPQAWVIPSWHISHPDMLQLKRMLSQRLYPGPREVYATSLMAAKRLANRRLTSQLRSRDGHVVVRVAPDGAS</sequence>
<dbReference type="AlphaFoldDB" id="A0A6L8K3J3"/>
<dbReference type="Proteomes" id="UP000479335">
    <property type="component" value="Unassembled WGS sequence"/>
</dbReference>
<evidence type="ECO:0000259" key="1">
    <source>
        <dbReference type="Pfam" id="PF21597"/>
    </source>
</evidence>
<feature type="domain" description="Transcriptional regulator SbtR-like C-terminal" evidence="1">
    <location>
        <begin position="9"/>
        <end position="60"/>
    </location>
</feature>
<evidence type="ECO:0000313" key="3">
    <source>
        <dbReference type="Proteomes" id="UP000479335"/>
    </source>
</evidence>
<organism evidence="2 3">
    <name type="scientific">Duganella flavida</name>
    <dbReference type="NCBI Taxonomy" id="2692175"/>
    <lineage>
        <taxon>Bacteria</taxon>
        <taxon>Pseudomonadati</taxon>
        <taxon>Pseudomonadota</taxon>
        <taxon>Betaproteobacteria</taxon>
        <taxon>Burkholderiales</taxon>
        <taxon>Oxalobacteraceae</taxon>
        <taxon>Telluria group</taxon>
        <taxon>Duganella</taxon>
    </lineage>
</organism>
<proteinExistence type="predicted"/>
<dbReference type="EMBL" id="WWCN01000002">
    <property type="protein sequence ID" value="MYM21475.1"/>
    <property type="molecule type" value="Genomic_DNA"/>
</dbReference>
<dbReference type="Pfam" id="PF21597">
    <property type="entry name" value="TetR_C_43"/>
    <property type="match status" value="1"/>
</dbReference>